<evidence type="ECO:0000313" key="7">
    <source>
        <dbReference type="EMBL" id="QLJ52708.1"/>
    </source>
</evidence>
<dbReference type="EMBL" id="CP058998">
    <property type="protein sequence ID" value="QLJ52708.1"/>
    <property type="molecule type" value="Genomic_DNA"/>
</dbReference>
<keyword evidence="3" id="KW-0378">Hydrolase</keyword>
<dbReference type="CDD" id="cd07023">
    <property type="entry name" value="S49_Sppa_N_C"/>
    <property type="match status" value="1"/>
</dbReference>
<evidence type="ECO:0000259" key="6">
    <source>
        <dbReference type="Pfam" id="PF01343"/>
    </source>
</evidence>
<keyword evidence="5" id="KW-0812">Transmembrane</keyword>
<dbReference type="Gene3D" id="3.90.226.10">
    <property type="entry name" value="2-enoyl-CoA Hydratase, Chain A, domain 1"/>
    <property type="match status" value="1"/>
</dbReference>
<evidence type="ECO:0000313" key="8">
    <source>
        <dbReference type="Proteomes" id="UP000510821"/>
    </source>
</evidence>
<dbReference type="InterPro" id="IPR002142">
    <property type="entry name" value="Peptidase_S49"/>
</dbReference>
<reference evidence="8" key="1">
    <citation type="submission" date="2020-07" db="EMBL/GenBank/DDBJ databases">
        <title>Metabolic diversity and evolutionary history of the archaeal phylum ###Micrarchaeota### uncovered from a freshwater lake metagenome.</title>
        <authorList>
            <person name="Kadnikov V.V."/>
            <person name="Savvichev A.S."/>
            <person name="Mardanov A.V."/>
            <person name="Beletsky A.V."/>
            <person name="Chupakov A.V."/>
            <person name="Kokryatskaya N.M."/>
            <person name="Pimenov N.V."/>
            <person name="Ravin N.V."/>
        </authorList>
    </citation>
    <scope>NUCLEOTIDE SEQUENCE [LARGE SCALE GENOMIC DNA]</scope>
</reference>
<dbReference type="Gene3D" id="6.20.330.10">
    <property type="match status" value="1"/>
</dbReference>
<dbReference type="GO" id="GO:0008236">
    <property type="term" value="F:serine-type peptidase activity"/>
    <property type="evidence" value="ECO:0007669"/>
    <property type="project" value="UniProtKB-KW"/>
</dbReference>
<dbReference type="InterPro" id="IPR029045">
    <property type="entry name" value="ClpP/crotonase-like_dom_sf"/>
</dbReference>
<dbReference type="PANTHER" id="PTHR42987:SF4">
    <property type="entry name" value="PROTEASE SOHB-RELATED"/>
    <property type="match status" value="1"/>
</dbReference>
<evidence type="ECO:0000256" key="1">
    <source>
        <dbReference type="ARBA" id="ARBA00008683"/>
    </source>
</evidence>
<feature type="domain" description="Peptidase S49" evidence="6">
    <location>
        <begin position="107"/>
        <end position="259"/>
    </location>
</feature>
<protein>
    <recommendedName>
        <fullName evidence="6">Peptidase S49 domain-containing protein</fullName>
    </recommendedName>
</protein>
<evidence type="ECO:0000256" key="3">
    <source>
        <dbReference type="ARBA" id="ARBA00022801"/>
    </source>
</evidence>
<keyword evidence="2" id="KW-0645">Protease</keyword>
<dbReference type="Pfam" id="PF01343">
    <property type="entry name" value="Peptidase_S49"/>
    <property type="match status" value="1"/>
</dbReference>
<dbReference type="AlphaFoldDB" id="A0A7D5XLJ2"/>
<dbReference type="GO" id="GO:0006508">
    <property type="term" value="P:proteolysis"/>
    <property type="evidence" value="ECO:0007669"/>
    <property type="project" value="UniProtKB-KW"/>
</dbReference>
<evidence type="ECO:0000256" key="4">
    <source>
        <dbReference type="ARBA" id="ARBA00022825"/>
    </source>
</evidence>
<dbReference type="SUPFAM" id="SSF52096">
    <property type="entry name" value="ClpP/crotonase"/>
    <property type="match status" value="1"/>
</dbReference>
<organism evidence="7 8">
    <name type="scientific">Fermentimicrarchaeum limneticum</name>
    <dbReference type="NCBI Taxonomy" id="2795018"/>
    <lineage>
        <taxon>Archaea</taxon>
        <taxon>Candidatus Micrarchaeota</taxon>
        <taxon>Candidatus Fermentimicrarchaeales</taxon>
        <taxon>Candidatus Fermentimicrarchaeaceae</taxon>
        <taxon>Candidatus Fermentimicrarchaeum</taxon>
    </lineage>
</organism>
<keyword evidence="5" id="KW-1133">Transmembrane helix</keyword>
<dbReference type="PANTHER" id="PTHR42987">
    <property type="entry name" value="PEPTIDASE S49"/>
    <property type="match status" value="1"/>
</dbReference>
<gene>
    <name evidence="7" type="ORF">Sv326_0533</name>
</gene>
<dbReference type="InterPro" id="IPR004635">
    <property type="entry name" value="Pept_S49_SppA"/>
</dbReference>
<evidence type="ECO:0000256" key="5">
    <source>
        <dbReference type="SAM" id="Phobius"/>
    </source>
</evidence>
<name>A0A7D5XLJ2_FERL1</name>
<dbReference type="KEGG" id="flt:Sv326_0533"/>
<feature type="transmembrane region" description="Helical" evidence="5">
    <location>
        <begin position="7"/>
        <end position="31"/>
    </location>
</feature>
<evidence type="ECO:0000256" key="2">
    <source>
        <dbReference type="ARBA" id="ARBA00022670"/>
    </source>
</evidence>
<dbReference type="Proteomes" id="UP000510821">
    <property type="component" value="Chromosome"/>
</dbReference>
<accession>A0A7D5XLJ2</accession>
<comment type="similarity">
    <text evidence="1">Belongs to the peptidase S49 family.</text>
</comment>
<dbReference type="InterPro" id="IPR047272">
    <property type="entry name" value="S49_SppA_C"/>
</dbReference>
<proteinExistence type="inferred from homology"/>
<keyword evidence="5" id="KW-0472">Membrane</keyword>
<keyword evidence="4" id="KW-0720">Serine protease</keyword>
<dbReference type="NCBIfam" id="TIGR00706">
    <property type="entry name" value="SppA_dom"/>
    <property type="match status" value="1"/>
</dbReference>
<sequence length="308" mass="33324">MKTNEVILLVGLVAIGAMMLFAAVLVAYSIYVLAYPQDCVGVIEVHGVIGTESSSGGLFGTPTVGSTDIVRQIEEAQSRSEVKAVVFEVNSPGGSVVASKEVYEATRELKKPKVSYFREVAASGGYYISAGSDYIVSEPDALTGSIGVVSVFEDMSGLFNKLGINYTIFKSGELKDMGDPSRPPTEKEKQIMQSIIDEIFQEFKKVVEEGRGDRLNKQKFEEVLDARVLTGRQAMGVGLVDELGNRDEALKVAGRLANMSFTKEPPVCRMSSSNPFDQIISEMADGIAYSIRSLVNIEAGRRVGVSYT</sequence>